<dbReference type="InterPro" id="IPR030659">
    <property type="entry name" value="SecY_CS"/>
</dbReference>
<evidence type="ECO:0000256" key="2">
    <source>
        <dbReference type="ARBA" id="ARBA00005751"/>
    </source>
</evidence>
<keyword evidence="4 10" id="KW-0812">Transmembrane</keyword>
<dbReference type="AlphaFoldDB" id="A0A0G1C5D2"/>
<dbReference type="GO" id="GO:0043952">
    <property type="term" value="P:protein transport by the Sec complex"/>
    <property type="evidence" value="ECO:0007669"/>
    <property type="project" value="UniProtKB-UniRule"/>
</dbReference>
<keyword evidence="5 10" id="KW-0653">Protein transport</keyword>
<dbReference type="PIRSF" id="PIRSF004557">
    <property type="entry name" value="SecY"/>
    <property type="match status" value="1"/>
</dbReference>
<keyword evidence="10" id="KW-1003">Cell membrane</keyword>
<dbReference type="InterPro" id="IPR026593">
    <property type="entry name" value="SecY"/>
</dbReference>
<feature type="transmembrane region" description="Helical" evidence="10">
    <location>
        <begin position="391"/>
        <end position="412"/>
    </location>
</feature>
<accession>A0A0G1C5D2</accession>
<dbReference type="InterPro" id="IPR023201">
    <property type="entry name" value="SecY_dom_sf"/>
</dbReference>
<name>A0A0G1C5D2_9BACT</name>
<evidence type="ECO:0000256" key="12">
    <source>
        <dbReference type="RuleBase" id="RU003484"/>
    </source>
</evidence>
<feature type="transmembrane region" description="Helical" evidence="10">
    <location>
        <begin position="313"/>
        <end position="332"/>
    </location>
</feature>
<feature type="transmembrane region" description="Helical" evidence="10">
    <location>
        <begin position="367"/>
        <end position="385"/>
    </location>
</feature>
<evidence type="ECO:0000256" key="5">
    <source>
        <dbReference type="ARBA" id="ARBA00022927"/>
    </source>
</evidence>
<dbReference type="Gene3D" id="1.10.3370.10">
    <property type="entry name" value="SecY subunit domain"/>
    <property type="match status" value="1"/>
</dbReference>
<evidence type="ECO:0000256" key="11">
    <source>
        <dbReference type="RuleBase" id="RU000537"/>
    </source>
</evidence>
<comment type="similarity">
    <text evidence="2 10 13">Belongs to the SecY/SEC61-alpha family.</text>
</comment>
<feature type="transmembrane region" description="Helical" evidence="10">
    <location>
        <begin position="205"/>
        <end position="227"/>
    </location>
</feature>
<dbReference type="FunFam" id="1.10.3370.10:FF:000001">
    <property type="entry name" value="Preprotein translocase subunit SecY"/>
    <property type="match status" value="1"/>
</dbReference>
<organism evidence="14 15">
    <name type="scientific">Candidatus Beckwithbacteria bacterium GW2011_GWA2_43_10</name>
    <dbReference type="NCBI Taxonomy" id="1618369"/>
    <lineage>
        <taxon>Bacteria</taxon>
        <taxon>Candidatus Beckwithiibacteriota</taxon>
    </lineage>
</organism>
<dbReference type="SUPFAM" id="SSF103491">
    <property type="entry name" value="Preprotein translocase SecY subunit"/>
    <property type="match status" value="1"/>
</dbReference>
<dbReference type="HAMAP" id="MF_01465">
    <property type="entry name" value="SecY"/>
    <property type="match status" value="1"/>
</dbReference>
<dbReference type="PATRIC" id="fig|1618369.3.peg.57"/>
<dbReference type="PROSITE" id="PS00756">
    <property type="entry name" value="SECY_2"/>
    <property type="match status" value="1"/>
</dbReference>
<evidence type="ECO:0000256" key="4">
    <source>
        <dbReference type="ARBA" id="ARBA00022692"/>
    </source>
</evidence>
<evidence type="ECO:0000313" key="15">
    <source>
        <dbReference type="Proteomes" id="UP000034213"/>
    </source>
</evidence>
<keyword evidence="7 10" id="KW-0811">Translocation</keyword>
<comment type="function">
    <text evidence="10 11">The central subunit of the protein translocation channel SecYEG. Consists of two halves formed by TMs 1-5 and 6-10. These two domains form a lateral gate at the front which open onto the bilayer between TMs 2 and 7, and are clamped together by SecE at the back. The channel is closed by both a pore ring composed of hydrophobic SecY resides and a short helix (helix 2A) on the extracellular side of the membrane which forms a plug. The plug probably moves laterally to allow the channel to open. The ring and the pore may move independently.</text>
</comment>
<dbReference type="PROSITE" id="PS00755">
    <property type="entry name" value="SECY_1"/>
    <property type="match status" value="1"/>
</dbReference>
<dbReference type="GO" id="GO:0065002">
    <property type="term" value="P:intracellular protein transmembrane transport"/>
    <property type="evidence" value="ECO:0007669"/>
    <property type="project" value="UniProtKB-UniRule"/>
</dbReference>
<feature type="transmembrane region" description="Helical" evidence="10">
    <location>
        <begin position="265"/>
        <end position="285"/>
    </location>
</feature>
<evidence type="ECO:0000256" key="3">
    <source>
        <dbReference type="ARBA" id="ARBA00022448"/>
    </source>
</evidence>
<dbReference type="PRINTS" id="PR00303">
    <property type="entry name" value="SECYTRNLCASE"/>
</dbReference>
<comment type="subcellular location">
    <subcellularLocation>
        <location evidence="10">Cell membrane</location>
        <topology evidence="10">Multi-pass membrane protein</topology>
    </subcellularLocation>
    <subcellularLocation>
        <location evidence="1 12">Membrane</location>
        <topology evidence="1 12">Multi-pass membrane protein</topology>
    </subcellularLocation>
</comment>
<evidence type="ECO:0000256" key="10">
    <source>
        <dbReference type="HAMAP-Rule" id="MF_01465"/>
    </source>
</evidence>
<evidence type="ECO:0000256" key="9">
    <source>
        <dbReference type="ARBA" id="ARBA00039733"/>
    </source>
</evidence>
<comment type="caution">
    <text evidence="14">The sequence shown here is derived from an EMBL/GenBank/DDBJ whole genome shotgun (WGS) entry which is preliminary data.</text>
</comment>
<protein>
    <recommendedName>
        <fullName evidence="9 10">Protein translocase subunit SecY</fullName>
    </recommendedName>
</protein>
<dbReference type="EMBL" id="LCEW01000002">
    <property type="protein sequence ID" value="KKS80609.1"/>
    <property type="molecule type" value="Genomic_DNA"/>
</dbReference>
<keyword evidence="3 10" id="KW-0813">Transport</keyword>
<evidence type="ECO:0000256" key="13">
    <source>
        <dbReference type="RuleBase" id="RU004349"/>
    </source>
</evidence>
<reference evidence="14 15" key="1">
    <citation type="journal article" date="2015" name="Nature">
        <title>rRNA introns, odd ribosomes, and small enigmatic genomes across a large radiation of phyla.</title>
        <authorList>
            <person name="Brown C.T."/>
            <person name="Hug L.A."/>
            <person name="Thomas B.C."/>
            <person name="Sharon I."/>
            <person name="Castelle C.J."/>
            <person name="Singh A."/>
            <person name="Wilkins M.J."/>
            <person name="Williams K.H."/>
            <person name="Banfield J.F."/>
        </authorList>
    </citation>
    <scope>NUCLEOTIDE SEQUENCE [LARGE SCALE GENOMIC DNA]</scope>
</reference>
<feature type="transmembrane region" description="Helical" evidence="10">
    <location>
        <begin position="21"/>
        <end position="42"/>
    </location>
</feature>
<evidence type="ECO:0000256" key="1">
    <source>
        <dbReference type="ARBA" id="ARBA00004141"/>
    </source>
</evidence>
<evidence type="ECO:0000256" key="6">
    <source>
        <dbReference type="ARBA" id="ARBA00022989"/>
    </source>
</evidence>
<dbReference type="GO" id="GO:0005886">
    <property type="term" value="C:plasma membrane"/>
    <property type="evidence" value="ECO:0007669"/>
    <property type="project" value="UniProtKB-SubCell"/>
</dbReference>
<evidence type="ECO:0000256" key="7">
    <source>
        <dbReference type="ARBA" id="ARBA00023010"/>
    </source>
</evidence>
<sequence>MLKVLNSLQHLFQIKDLRRKLLITLLILVIFRFIAHIPVPGVDLAALKQLFNSNQLLGMLDIFSGGTLANFSVMALGLGPYINASIVLQLLMMVVPKLEELSKEGDFGRERINQYTRFLSIPLAAIQAVGMAALLKNQNILIFNRPLDLVGIIFTMVAGTILLMWLGELLTEYGLGNGISILIFAGIIGRLPVSLLQTGAISQTLNLMSLLAFGIIGLMVISAIVLVNEAVRQIPVRYARRQRAGPPADGVQTTYLPLRVNQAGVIPIIFAVSLVVMPSVIGGYLQRMARPQLADAAAKVVNFFNPGHVPYHLIYFILVIGFTYFYTAVTFNPDKISADIKKYGGFIPGIRPGTPTADYLSQVLNRITLAGAIFLGLIAILPSIASGLTGITTLTIGGTGILIVVSVILEVSKSLEAQLIMRNYEGFL</sequence>
<dbReference type="STRING" id="1618369.UV54_C0002G0021"/>
<evidence type="ECO:0000256" key="8">
    <source>
        <dbReference type="ARBA" id="ARBA00023136"/>
    </source>
</evidence>
<evidence type="ECO:0000313" key="14">
    <source>
        <dbReference type="EMBL" id="KKS80609.1"/>
    </source>
</evidence>
<feature type="transmembrane region" description="Helical" evidence="10">
    <location>
        <begin position="147"/>
        <end position="166"/>
    </location>
</feature>
<dbReference type="InterPro" id="IPR002208">
    <property type="entry name" value="SecY/SEC61-alpha"/>
</dbReference>
<dbReference type="PANTHER" id="PTHR10906">
    <property type="entry name" value="SECY/SEC61-ALPHA FAMILY MEMBER"/>
    <property type="match status" value="1"/>
</dbReference>
<proteinExistence type="inferred from homology"/>
<feature type="transmembrane region" description="Helical" evidence="10">
    <location>
        <begin position="62"/>
        <end position="95"/>
    </location>
</feature>
<comment type="subunit">
    <text evidence="10">Component of the Sec protein translocase complex. Heterotrimer consisting of SecY, SecE and SecG subunits. The heterotrimers can form oligomers, although 1 heterotrimer is thought to be able to translocate proteins. Interacts with the ribosome. Interacts with SecDF, and other proteins may be involved. Interacts with SecA.</text>
</comment>
<dbReference type="Proteomes" id="UP000034213">
    <property type="component" value="Unassembled WGS sequence"/>
</dbReference>
<dbReference type="NCBIfam" id="TIGR00967">
    <property type="entry name" value="3a0501s007"/>
    <property type="match status" value="1"/>
</dbReference>
<feature type="transmembrane region" description="Helical" evidence="10">
    <location>
        <begin position="115"/>
        <end position="135"/>
    </location>
</feature>
<dbReference type="Pfam" id="PF00344">
    <property type="entry name" value="SecY"/>
    <property type="match status" value="1"/>
</dbReference>
<feature type="transmembrane region" description="Helical" evidence="10">
    <location>
        <begin position="173"/>
        <end position="193"/>
    </location>
</feature>
<keyword evidence="8 10" id="KW-0472">Membrane</keyword>
<dbReference type="GO" id="GO:0006605">
    <property type="term" value="P:protein targeting"/>
    <property type="evidence" value="ECO:0007669"/>
    <property type="project" value="UniProtKB-UniRule"/>
</dbReference>
<gene>
    <name evidence="10" type="primary">secY</name>
    <name evidence="14" type="ORF">UV54_C0002G0021</name>
</gene>
<keyword evidence="6 10" id="KW-1133">Transmembrane helix</keyword>